<dbReference type="AlphaFoldDB" id="A0A285R6V8"/>
<dbReference type="InterPro" id="IPR024975">
    <property type="entry name" value="NOV_C"/>
</dbReference>
<protein>
    <recommendedName>
        <fullName evidence="1">Protein NO VEIN C-terminal domain-containing protein</fullName>
    </recommendedName>
</protein>
<keyword evidence="3" id="KW-1185">Reference proteome</keyword>
<dbReference type="EMBL" id="OBMI01000003">
    <property type="protein sequence ID" value="SOB88112.1"/>
    <property type="molecule type" value="Genomic_DNA"/>
</dbReference>
<name>A0A285R6V8_9SPHN</name>
<sequence>MARGEDWSDIELDAIVADYFAMLRDEIGGISFSKTAHRRALAERVDRSEGSIEFKHCNITAVLEELGVAGIRGYRARANYQGAILEAIERHLDRDGGRDLSMVPTASAPTIRMVDVPGIELRNEPPPTAVQRMVRRFDPVERDMRNRELGLAGEHAVLSFERHRLDSAGRPDLAARVRHVSVEIGDGLGYDIASFSELGDDLVIEVKTTRGLARTPFFMSRNELEVAERMEGGYRLYRLHEFGPKPALFMMTPPLAGSLRFTTETWRADFR</sequence>
<evidence type="ECO:0000313" key="3">
    <source>
        <dbReference type="Proteomes" id="UP000219494"/>
    </source>
</evidence>
<dbReference type="OrthoDB" id="9788621at2"/>
<accession>A0A285R6V8</accession>
<dbReference type="RefSeq" id="WP_097064912.1">
    <property type="nucleotide sequence ID" value="NZ_OBMI01000003.1"/>
</dbReference>
<organism evidence="2 3">
    <name type="scientific">Sphingomonas guangdongensis</name>
    <dbReference type="NCBI Taxonomy" id="1141890"/>
    <lineage>
        <taxon>Bacteria</taxon>
        <taxon>Pseudomonadati</taxon>
        <taxon>Pseudomonadota</taxon>
        <taxon>Alphaproteobacteria</taxon>
        <taxon>Sphingomonadales</taxon>
        <taxon>Sphingomonadaceae</taxon>
        <taxon>Sphingomonas</taxon>
    </lineage>
</organism>
<feature type="domain" description="Protein NO VEIN C-terminal" evidence="1">
    <location>
        <begin position="153"/>
        <end position="249"/>
    </location>
</feature>
<reference evidence="2 3" key="1">
    <citation type="submission" date="2017-07" db="EMBL/GenBank/DDBJ databases">
        <authorList>
            <person name="Sun Z.S."/>
            <person name="Albrecht U."/>
            <person name="Echele G."/>
            <person name="Lee C.C."/>
        </authorList>
    </citation>
    <scope>NUCLEOTIDE SEQUENCE [LARGE SCALE GENOMIC DNA]</scope>
    <source>
        <strain evidence="2 3">CGMCC 1.12672</strain>
    </source>
</reference>
<gene>
    <name evidence="2" type="ORF">SAMN06297144_3252</name>
</gene>
<dbReference type="Pfam" id="PF13020">
    <property type="entry name" value="NOV_C"/>
    <property type="match status" value="1"/>
</dbReference>
<dbReference type="Proteomes" id="UP000219494">
    <property type="component" value="Unassembled WGS sequence"/>
</dbReference>
<evidence type="ECO:0000313" key="2">
    <source>
        <dbReference type="EMBL" id="SOB88112.1"/>
    </source>
</evidence>
<proteinExistence type="predicted"/>
<evidence type="ECO:0000259" key="1">
    <source>
        <dbReference type="Pfam" id="PF13020"/>
    </source>
</evidence>